<name>A0A5B7TX67_9FLAO</name>
<feature type="domain" description="Nucleoside phosphorylase" evidence="4">
    <location>
        <begin position="33"/>
        <end position="276"/>
    </location>
</feature>
<dbReference type="GO" id="GO:0005829">
    <property type="term" value="C:cytosol"/>
    <property type="evidence" value="ECO:0007669"/>
    <property type="project" value="TreeGrafter"/>
</dbReference>
<dbReference type="EC" id="2.4.2.3" evidence="1"/>
<evidence type="ECO:0000256" key="2">
    <source>
        <dbReference type="ARBA" id="ARBA00021980"/>
    </source>
</evidence>
<dbReference type="GO" id="GO:0006152">
    <property type="term" value="P:purine nucleoside catabolic process"/>
    <property type="evidence" value="ECO:0007669"/>
    <property type="project" value="TreeGrafter"/>
</dbReference>
<keyword evidence="6" id="KW-1185">Reference proteome</keyword>
<evidence type="ECO:0000313" key="6">
    <source>
        <dbReference type="Proteomes" id="UP000306229"/>
    </source>
</evidence>
<accession>A0A5B7TX67</accession>
<protein>
    <recommendedName>
        <fullName evidence="2">Uridine phosphorylase</fullName>
        <ecNumber evidence="1">2.4.2.3</ecNumber>
    </recommendedName>
</protein>
<gene>
    <name evidence="5" type="ORF">FF125_16460</name>
</gene>
<proteinExistence type="predicted"/>
<evidence type="ECO:0000256" key="3">
    <source>
        <dbReference type="ARBA" id="ARBA00048447"/>
    </source>
</evidence>
<dbReference type="PANTHER" id="PTHR43691">
    <property type="entry name" value="URIDINE PHOSPHORYLASE"/>
    <property type="match status" value="1"/>
</dbReference>
<reference evidence="5 6" key="1">
    <citation type="submission" date="2019-05" db="EMBL/GenBank/DDBJ databases">
        <title>Algicella ahnfeltiae gen. nov., sp. nov., a novel marine bacterium of the family Flavobacteriaceae isolated from a red alga.</title>
        <authorList>
            <person name="Nedashkovskaya O.I."/>
            <person name="Kukhlevskiy A.D."/>
            <person name="Kim S.-G."/>
            <person name="Zhukova N.V."/>
            <person name="Mikhailov V.V."/>
        </authorList>
    </citation>
    <scope>NUCLEOTIDE SEQUENCE [LARGE SCALE GENOMIC DNA]</scope>
    <source>
        <strain evidence="5 6">10Alg115</strain>
    </source>
</reference>
<dbReference type="OrthoDB" id="9772602at2"/>
<dbReference type="InterPro" id="IPR035994">
    <property type="entry name" value="Nucleoside_phosphorylase_sf"/>
</dbReference>
<evidence type="ECO:0000259" key="4">
    <source>
        <dbReference type="Pfam" id="PF01048"/>
    </source>
</evidence>
<dbReference type="InterPro" id="IPR000845">
    <property type="entry name" value="Nucleoside_phosphorylase_d"/>
</dbReference>
<dbReference type="SUPFAM" id="SSF53167">
    <property type="entry name" value="Purine and uridine phosphorylases"/>
    <property type="match status" value="1"/>
</dbReference>
<comment type="catalytic activity">
    <reaction evidence="3">
        <text>uridine + phosphate = alpha-D-ribose 1-phosphate + uracil</text>
        <dbReference type="Rhea" id="RHEA:24388"/>
        <dbReference type="ChEBI" id="CHEBI:16704"/>
        <dbReference type="ChEBI" id="CHEBI:17568"/>
        <dbReference type="ChEBI" id="CHEBI:43474"/>
        <dbReference type="ChEBI" id="CHEBI:57720"/>
        <dbReference type="EC" id="2.4.2.3"/>
    </reaction>
</comment>
<evidence type="ECO:0000256" key="1">
    <source>
        <dbReference type="ARBA" id="ARBA00011888"/>
    </source>
</evidence>
<dbReference type="Proteomes" id="UP000306229">
    <property type="component" value="Chromosome"/>
</dbReference>
<dbReference type="Gene3D" id="3.40.50.1580">
    <property type="entry name" value="Nucleoside phosphorylase domain"/>
    <property type="match status" value="1"/>
</dbReference>
<dbReference type="KEGG" id="fbe:FF125_16460"/>
<dbReference type="AlphaFoldDB" id="A0A5B7TX67"/>
<dbReference type="EMBL" id="CP040749">
    <property type="protein sequence ID" value="QCX39953.1"/>
    <property type="molecule type" value="Genomic_DNA"/>
</dbReference>
<dbReference type="PANTHER" id="PTHR43691:SF11">
    <property type="entry name" value="FI09636P-RELATED"/>
    <property type="match status" value="1"/>
</dbReference>
<organism evidence="5 6">
    <name type="scientific">Aureibaculum algae</name>
    <dbReference type="NCBI Taxonomy" id="2584122"/>
    <lineage>
        <taxon>Bacteria</taxon>
        <taxon>Pseudomonadati</taxon>
        <taxon>Bacteroidota</taxon>
        <taxon>Flavobacteriia</taxon>
        <taxon>Flavobacteriales</taxon>
        <taxon>Flavobacteriaceae</taxon>
        <taxon>Aureibaculum</taxon>
    </lineage>
</organism>
<dbReference type="GO" id="GO:0004850">
    <property type="term" value="F:uridine phosphorylase activity"/>
    <property type="evidence" value="ECO:0007669"/>
    <property type="project" value="UniProtKB-EC"/>
</dbReference>
<dbReference type="Pfam" id="PF01048">
    <property type="entry name" value="PNP_UDP_1"/>
    <property type="match status" value="1"/>
</dbReference>
<evidence type="ECO:0000313" key="5">
    <source>
        <dbReference type="EMBL" id="QCX39953.1"/>
    </source>
</evidence>
<dbReference type="CDD" id="cd00436">
    <property type="entry name" value="UP_TbUP-like"/>
    <property type="match status" value="1"/>
</dbReference>
<dbReference type="GO" id="GO:0004731">
    <property type="term" value="F:purine-nucleoside phosphorylase activity"/>
    <property type="evidence" value="ECO:0007669"/>
    <property type="project" value="TreeGrafter"/>
</dbReference>
<sequence length="293" mass="32463">MNTKRIPESELILNKDGSVYHLNLKPEHIADTIILVGDQDRVAKVANHFDSIIFETQKREFKTITGILKGKKLTVISTGIGPDNIDIVMNELDALVNINLDTRMIKPEHKKLSIVRIGTSGSLQKDIPVDRFVLSKYGLGMDGTLHSYACEQILESDIENAFIKHTDWSNRKARPYIVKGSTVLATLLSSNDTFSGFTATANGFYGPQGRVLRLALQDAKLNSKIDNFSFNGLKITNLEMETSAIYGLAKLLGHEALSMNAIIANRANGTFSKDTHKTIEKLIKYTLDKLVTA</sequence>
<dbReference type="RefSeq" id="WP_138950809.1">
    <property type="nucleotide sequence ID" value="NZ_CP040749.1"/>
</dbReference>